<organism evidence="3 4">
    <name type="scientific">Miniimonas arenae</name>
    <dbReference type="NCBI Taxonomy" id="676201"/>
    <lineage>
        <taxon>Bacteria</taxon>
        <taxon>Bacillati</taxon>
        <taxon>Actinomycetota</taxon>
        <taxon>Actinomycetes</taxon>
        <taxon>Micrococcales</taxon>
        <taxon>Beutenbergiaceae</taxon>
        <taxon>Miniimonas</taxon>
    </lineage>
</organism>
<feature type="compositionally biased region" description="Gly residues" evidence="1">
    <location>
        <begin position="113"/>
        <end position="139"/>
    </location>
</feature>
<dbReference type="GO" id="GO:0003676">
    <property type="term" value="F:nucleic acid binding"/>
    <property type="evidence" value="ECO:0007669"/>
    <property type="project" value="InterPro"/>
</dbReference>
<dbReference type="InterPro" id="IPR003615">
    <property type="entry name" value="HNH_nuc"/>
</dbReference>
<dbReference type="Pfam" id="PF01844">
    <property type="entry name" value="HNH"/>
    <property type="match status" value="1"/>
</dbReference>
<reference evidence="3 4" key="1">
    <citation type="submission" date="2019-06" db="EMBL/GenBank/DDBJ databases">
        <title>Draft genome sequence of Miniimonas arenae KCTC 19750T isolated from sea sand.</title>
        <authorList>
            <person name="Park S.-J."/>
        </authorList>
    </citation>
    <scope>NUCLEOTIDE SEQUENCE [LARGE SCALE GENOMIC DNA]</scope>
    <source>
        <strain evidence="3 4">KCTC 19750</strain>
    </source>
</reference>
<dbReference type="Proteomes" id="UP000313849">
    <property type="component" value="Unassembled WGS sequence"/>
</dbReference>
<accession>A0A5C5B9D3</accession>
<evidence type="ECO:0000256" key="1">
    <source>
        <dbReference type="SAM" id="MobiDB-lite"/>
    </source>
</evidence>
<keyword evidence="3" id="KW-0540">Nuclease</keyword>
<feature type="region of interest" description="Disordered" evidence="1">
    <location>
        <begin position="60"/>
        <end position="185"/>
    </location>
</feature>
<protein>
    <submittedName>
        <fullName evidence="3">HNH endonuclease</fullName>
    </submittedName>
</protein>
<evidence type="ECO:0000313" key="4">
    <source>
        <dbReference type="Proteomes" id="UP000313849"/>
    </source>
</evidence>
<dbReference type="InterPro" id="IPR002711">
    <property type="entry name" value="HNH"/>
</dbReference>
<keyword evidence="3" id="KW-0255">Endonuclease</keyword>
<feature type="compositionally biased region" description="Gly residues" evidence="1">
    <location>
        <begin position="93"/>
        <end position="104"/>
    </location>
</feature>
<feature type="domain" description="HNH" evidence="2">
    <location>
        <begin position="6"/>
        <end position="38"/>
    </location>
</feature>
<sequence length="185" mass="18067">MRAAWCEVHHVIEWNQGGDTSLVNAVTLCREHHHRVHRDHTHITPTRGGFTFTTAQGRTIGTTTRLDDELLVPKRRPTGVGRTLPTNGSSDDGPGGGRGGGSGSSGCDARGGATPGGAPPSGGTGGGAAPGGGLSGGDSPGDDGSNAGAAPGAALPGGERGGSLRDGERGGGTPDASPGGPAALW</sequence>
<evidence type="ECO:0000313" key="3">
    <source>
        <dbReference type="EMBL" id="TNU72249.1"/>
    </source>
</evidence>
<comment type="caution">
    <text evidence="3">The sequence shown here is derived from an EMBL/GenBank/DDBJ whole genome shotgun (WGS) entry which is preliminary data.</text>
</comment>
<dbReference type="AlphaFoldDB" id="A0A5C5B9D3"/>
<evidence type="ECO:0000259" key="2">
    <source>
        <dbReference type="Pfam" id="PF01844"/>
    </source>
</evidence>
<feature type="compositionally biased region" description="Low complexity" evidence="1">
    <location>
        <begin position="142"/>
        <end position="157"/>
    </location>
</feature>
<proteinExistence type="predicted"/>
<dbReference type="GO" id="GO:0008270">
    <property type="term" value="F:zinc ion binding"/>
    <property type="evidence" value="ECO:0007669"/>
    <property type="project" value="InterPro"/>
</dbReference>
<gene>
    <name evidence="3" type="ORF">FH969_14950</name>
</gene>
<dbReference type="CDD" id="cd00085">
    <property type="entry name" value="HNHc"/>
    <property type="match status" value="1"/>
</dbReference>
<dbReference type="GO" id="GO:0004519">
    <property type="term" value="F:endonuclease activity"/>
    <property type="evidence" value="ECO:0007669"/>
    <property type="project" value="UniProtKB-KW"/>
</dbReference>
<keyword evidence="3" id="KW-0378">Hydrolase</keyword>
<dbReference type="RefSeq" id="WP_425462475.1">
    <property type="nucleotide sequence ID" value="NZ_VENP01000136.1"/>
</dbReference>
<dbReference type="EMBL" id="VENP01000136">
    <property type="protein sequence ID" value="TNU72249.1"/>
    <property type="molecule type" value="Genomic_DNA"/>
</dbReference>
<name>A0A5C5B9D3_9MICO</name>
<keyword evidence="4" id="KW-1185">Reference proteome</keyword>